<sequence>MPKLSPLPTIPVAQSETSGRPVGAQIDRLGARERATPSPPLSLFSVFVLCPSVLSLFGERVARARSIGRDYKWRAGCSAQVGSVEVASPSSPSSPRRSQVLKMLARTASLAIVASLAAVVFASPLPGGGDGQDIKFIEIKAIDDDKFKKTNFNVHDAAEHDANFNQVEAKDKDALKAVVFKKNDNDFGIFKRADIFANSLDLREAAGFSFDLDLKNELNLDTDLNFDRFRRVRPSPLLALSFLLTLPDLPSGRNQHRLRHRLERYQR</sequence>
<accession>A0A1Y2F4R0</accession>
<evidence type="ECO:0000313" key="2">
    <source>
        <dbReference type="EMBL" id="ORY78890.1"/>
    </source>
</evidence>
<evidence type="ECO:0000256" key="1">
    <source>
        <dbReference type="SAM" id="MobiDB-lite"/>
    </source>
</evidence>
<name>A0A1Y2F4R0_9BASI</name>
<dbReference type="InParanoid" id="A0A1Y2F4R0"/>
<dbReference type="EMBL" id="MCGR01000028">
    <property type="protein sequence ID" value="ORY78890.1"/>
    <property type="molecule type" value="Genomic_DNA"/>
</dbReference>
<organism evidence="2 3">
    <name type="scientific">Leucosporidium creatinivorum</name>
    <dbReference type="NCBI Taxonomy" id="106004"/>
    <lineage>
        <taxon>Eukaryota</taxon>
        <taxon>Fungi</taxon>
        <taxon>Dikarya</taxon>
        <taxon>Basidiomycota</taxon>
        <taxon>Pucciniomycotina</taxon>
        <taxon>Microbotryomycetes</taxon>
        <taxon>Leucosporidiales</taxon>
        <taxon>Leucosporidium</taxon>
    </lineage>
</organism>
<dbReference type="AlphaFoldDB" id="A0A1Y2F4R0"/>
<feature type="region of interest" description="Disordered" evidence="1">
    <location>
        <begin position="1"/>
        <end position="22"/>
    </location>
</feature>
<dbReference type="Proteomes" id="UP000193467">
    <property type="component" value="Unassembled WGS sequence"/>
</dbReference>
<evidence type="ECO:0000313" key="3">
    <source>
        <dbReference type="Proteomes" id="UP000193467"/>
    </source>
</evidence>
<protein>
    <submittedName>
        <fullName evidence="2">Uncharacterized protein</fullName>
    </submittedName>
</protein>
<keyword evidence="3" id="KW-1185">Reference proteome</keyword>
<comment type="caution">
    <text evidence="2">The sequence shown here is derived from an EMBL/GenBank/DDBJ whole genome shotgun (WGS) entry which is preliminary data.</text>
</comment>
<reference evidence="2 3" key="1">
    <citation type="submission" date="2016-07" db="EMBL/GenBank/DDBJ databases">
        <title>Pervasive Adenine N6-methylation of Active Genes in Fungi.</title>
        <authorList>
            <consortium name="DOE Joint Genome Institute"/>
            <person name="Mondo S.J."/>
            <person name="Dannebaum R.O."/>
            <person name="Kuo R.C."/>
            <person name="Labutti K."/>
            <person name="Haridas S."/>
            <person name="Kuo A."/>
            <person name="Salamov A."/>
            <person name="Ahrendt S.R."/>
            <person name="Lipzen A."/>
            <person name="Sullivan W."/>
            <person name="Andreopoulos W.B."/>
            <person name="Clum A."/>
            <person name="Lindquist E."/>
            <person name="Daum C."/>
            <person name="Ramamoorthy G.K."/>
            <person name="Gryganskyi A."/>
            <person name="Culley D."/>
            <person name="Magnuson J.K."/>
            <person name="James T.Y."/>
            <person name="O'Malley M.A."/>
            <person name="Stajich J.E."/>
            <person name="Spatafora J.W."/>
            <person name="Visel A."/>
            <person name="Grigoriev I.V."/>
        </authorList>
    </citation>
    <scope>NUCLEOTIDE SEQUENCE [LARGE SCALE GENOMIC DNA]</scope>
    <source>
        <strain evidence="2 3">62-1032</strain>
    </source>
</reference>
<gene>
    <name evidence="2" type="ORF">BCR35DRAFT_304913</name>
</gene>
<proteinExistence type="predicted"/>